<dbReference type="Pfam" id="PF13442">
    <property type="entry name" value="Cytochrome_CBB3"/>
    <property type="match status" value="1"/>
</dbReference>
<evidence type="ECO:0000256" key="13">
    <source>
        <dbReference type="SAM" id="Phobius"/>
    </source>
</evidence>
<keyword evidence="7 12" id="KW-0479">Metal-binding</keyword>
<proteinExistence type="inferred from homology"/>
<evidence type="ECO:0000256" key="12">
    <source>
        <dbReference type="PROSITE-ProRule" id="PRU00433"/>
    </source>
</evidence>
<reference evidence="15 16" key="1">
    <citation type="submission" date="2015-11" db="EMBL/GenBank/DDBJ databases">
        <authorList>
            <person name="Varghese N."/>
        </authorList>
    </citation>
    <scope>NUCLEOTIDE SEQUENCE [LARGE SCALE GENOMIC DNA]</scope>
    <source>
        <strain evidence="15 16">JGI-25</strain>
    </source>
</reference>
<dbReference type="Pfam" id="PF01654">
    <property type="entry name" value="Cyt_bd_oxida_I"/>
    <property type="match status" value="1"/>
</dbReference>
<keyword evidence="9 13" id="KW-1133">Transmembrane helix</keyword>
<dbReference type="PROSITE" id="PS51007">
    <property type="entry name" value="CYTC"/>
    <property type="match status" value="1"/>
</dbReference>
<dbReference type="Gene3D" id="1.10.760.10">
    <property type="entry name" value="Cytochrome c-like domain"/>
    <property type="match status" value="1"/>
</dbReference>
<dbReference type="GO" id="GO:0020037">
    <property type="term" value="F:heme binding"/>
    <property type="evidence" value="ECO:0007669"/>
    <property type="project" value="InterPro"/>
</dbReference>
<evidence type="ECO:0000313" key="15">
    <source>
        <dbReference type="EMBL" id="CUS98729.1"/>
    </source>
</evidence>
<dbReference type="InterPro" id="IPR002585">
    <property type="entry name" value="Cyt-d_ubiquinol_oxidase_su_1"/>
</dbReference>
<feature type="transmembrane region" description="Helical" evidence="13">
    <location>
        <begin position="15"/>
        <end position="40"/>
    </location>
</feature>
<dbReference type="EMBL" id="CZVV01000019">
    <property type="protein sequence ID" value="CUS98729.1"/>
    <property type="molecule type" value="Genomic_DNA"/>
</dbReference>
<sequence>MNYPFWDVPLIGGGILIGVVAILHVFVSHFAVGGGIYLALTERKAIKENDQKLIAYLKKHSKFFLLLTVVLGALSGVGIWFTIGLVHPSATSTLIHSFVFGWAIEWVFFIVEISAILIYYATWDKLDPKTHNIIGWIYFAGAYLSLVIINGILTFMLTSGGWVDIPFTEPSKKFWVGFFNPSYFPSLFIRTGVALALAGLYSLITATRLEDEELRIKVVQYSGKWLVPAFILIPVAGIWYISVIPPLAREISMGGAPAVTIFAGLSVVFSFIIALFSWLGPIKTPKQTSFAFALGLLVMGFLVTAVTEWVREAVRKPYIIYNYMYSNSILKAHGDKINEMGILNFAKWITIKEINEENMLKAGEEIFRVQCQSCHTVDGYNGIKKLVNGWSENYIDFQLQHLEMLKGFMPPFYGTEQERKALAKWLYNLNEEKTKYGFKK</sequence>
<evidence type="ECO:0000256" key="11">
    <source>
        <dbReference type="ARBA" id="ARBA00023136"/>
    </source>
</evidence>
<evidence type="ECO:0000259" key="14">
    <source>
        <dbReference type="PROSITE" id="PS51007"/>
    </source>
</evidence>
<feature type="transmembrane region" description="Helical" evidence="13">
    <location>
        <begin position="183"/>
        <end position="204"/>
    </location>
</feature>
<feature type="transmembrane region" description="Helical" evidence="13">
    <location>
        <begin position="133"/>
        <end position="163"/>
    </location>
</feature>
<accession>A0A916LIR2</accession>
<dbReference type="RefSeq" id="WP_072263658.1">
    <property type="nucleotide sequence ID" value="NZ_CZVV01000019.1"/>
</dbReference>
<comment type="caution">
    <text evidence="15">The sequence shown here is derived from an EMBL/GenBank/DDBJ whole genome shotgun (WGS) entry which is preliminary data.</text>
</comment>
<organism evidence="15 16">
    <name type="scientific">Kryptobacter tengchongensis</name>
    <dbReference type="NCBI Taxonomy" id="1643429"/>
    <lineage>
        <taxon>Bacteria</taxon>
        <taxon>Pseudomonadati</taxon>
        <taxon>Candidatus Kryptoniota</taxon>
        <taxon>Candidatus Kryptobacter</taxon>
    </lineage>
</organism>
<dbReference type="GO" id="GO:0005886">
    <property type="term" value="C:plasma membrane"/>
    <property type="evidence" value="ECO:0007669"/>
    <property type="project" value="UniProtKB-SubCell"/>
</dbReference>
<keyword evidence="8" id="KW-0249">Electron transport</keyword>
<evidence type="ECO:0000256" key="6">
    <source>
        <dbReference type="ARBA" id="ARBA00022692"/>
    </source>
</evidence>
<feature type="transmembrane region" description="Helical" evidence="13">
    <location>
        <begin position="256"/>
        <end position="278"/>
    </location>
</feature>
<keyword evidence="6 13" id="KW-0812">Transmembrane</keyword>
<keyword evidence="3" id="KW-0813">Transport</keyword>
<dbReference type="InterPro" id="IPR036909">
    <property type="entry name" value="Cyt_c-like_dom_sf"/>
</dbReference>
<keyword evidence="4" id="KW-1003">Cell membrane</keyword>
<evidence type="ECO:0000256" key="10">
    <source>
        <dbReference type="ARBA" id="ARBA00023004"/>
    </source>
</evidence>
<keyword evidence="11 13" id="KW-0472">Membrane</keyword>
<keyword evidence="5 12" id="KW-0349">Heme</keyword>
<feature type="transmembrane region" description="Helical" evidence="13">
    <location>
        <begin position="61"/>
        <end position="83"/>
    </location>
</feature>
<keyword evidence="10 12" id="KW-0408">Iron</keyword>
<evidence type="ECO:0000256" key="3">
    <source>
        <dbReference type="ARBA" id="ARBA00022448"/>
    </source>
</evidence>
<evidence type="ECO:0000256" key="4">
    <source>
        <dbReference type="ARBA" id="ARBA00022475"/>
    </source>
</evidence>
<evidence type="ECO:0000256" key="2">
    <source>
        <dbReference type="ARBA" id="ARBA00009819"/>
    </source>
</evidence>
<evidence type="ECO:0000256" key="7">
    <source>
        <dbReference type="ARBA" id="ARBA00022723"/>
    </source>
</evidence>
<dbReference type="GO" id="GO:0046872">
    <property type="term" value="F:metal ion binding"/>
    <property type="evidence" value="ECO:0007669"/>
    <property type="project" value="UniProtKB-KW"/>
</dbReference>
<evidence type="ECO:0000256" key="9">
    <source>
        <dbReference type="ARBA" id="ARBA00022989"/>
    </source>
</evidence>
<name>A0A916LIR2_KRYT1</name>
<evidence type="ECO:0000256" key="5">
    <source>
        <dbReference type="ARBA" id="ARBA00022617"/>
    </source>
</evidence>
<dbReference type="Proteomes" id="UP000243105">
    <property type="component" value="Unassembled WGS sequence"/>
</dbReference>
<dbReference type="GO" id="GO:0019646">
    <property type="term" value="P:aerobic electron transport chain"/>
    <property type="evidence" value="ECO:0007669"/>
    <property type="project" value="InterPro"/>
</dbReference>
<comment type="subcellular location">
    <subcellularLocation>
        <location evidence="1">Cell membrane</location>
        <topology evidence="1">Multi-pass membrane protein</topology>
    </subcellularLocation>
</comment>
<protein>
    <submittedName>
        <fullName evidence="15">Cytochrome C oxidase, cbb3-type, subunit III</fullName>
    </submittedName>
</protein>
<evidence type="ECO:0000313" key="16">
    <source>
        <dbReference type="Proteomes" id="UP000243105"/>
    </source>
</evidence>
<feature type="transmembrane region" description="Helical" evidence="13">
    <location>
        <begin position="225"/>
        <end position="244"/>
    </location>
</feature>
<dbReference type="AlphaFoldDB" id="A0A916LIR2"/>
<feature type="transmembrane region" description="Helical" evidence="13">
    <location>
        <begin position="290"/>
        <end position="310"/>
    </location>
</feature>
<feature type="transmembrane region" description="Helical" evidence="13">
    <location>
        <begin position="95"/>
        <end position="121"/>
    </location>
</feature>
<dbReference type="SUPFAM" id="SSF46626">
    <property type="entry name" value="Cytochrome c"/>
    <property type="match status" value="1"/>
</dbReference>
<dbReference type="GO" id="GO:0009055">
    <property type="term" value="F:electron transfer activity"/>
    <property type="evidence" value="ECO:0007669"/>
    <property type="project" value="InterPro"/>
</dbReference>
<feature type="domain" description="Cytochrome c" evidence="14">
    <location>
        <begin position="358"/>
        <end position="440"/>
    </location>
</feature>
<gene>
    <name evidence="15" type="ORF">JGI25_00464</name>
</gene>
<dbReference type="InterPro" id="IPR009056">
    <property type="entry name" value="Cyt_c-like_dom"/>
</dbReference>
<evidence type="ECO:0000256" key="8">
    <source>
        <dbReference type="ARBA" id="ARBA00022982"/>
    </source>
</evidence>
<evidence type="ECO:0000256" key="1">
    <source>
        <dbReference type="ARBA" id="ARBA00004651"/>
    </source>
</evidence>
<dbReference type="GO" id="GO:0070069">
    <property type="term" value="C:cytochrome complex"/>
    <property type="evidence" value="ECO:0007669"/>
    <property type="project" value="InterPro"/>
</dbReference>
<comment type="similarity">
    <text evidence="2">Belongs to the cytochrome ubiquinol oxidase subunit 1 family.</text>
</comment>